<dbReference type="GeneID" id="20344942"/>
<gene>
    <name evidence="2" type="primary">20344942</name>
    <name evidence="1" type="ORF">GGTG_04484</name>
</gene>
<dbReference type="HOGENOM" id="CLU_1447770_0_0_1"/>
<protein>
    <submittedName>
        <fullName evidence="1 2">Uncharacterized protein</fullName>
    </submittedName>
</protein>
<organism evidence="1">
    <name type="scientific">Gaeumannomyces tritici (strain R3-111a-1)</name>
    <name type="common">Wheat and barley take-all root rot fungus</name>
    <name type="synonym">Gaeumannomyces graminis var. tritici</name>
    <dbReference type="NCBI Taxonomy" id="644352"/>
    <lineage>
        <taxon>Eukaryota</taxon>
        <taxon>Fungi</taxon>
        <taxon>Dikarya</taxon>
        <taxon>Ascomycota</taxon>
        <taxon>Pezizomycotina</taxon>
        <taxon>Sordariomycetes</taxon>
        <taxon>Sordariomycetidae</taxon>
        <taxon>Magnaporthales</taxon>
        <taxon>Magnaporthaceae</taxon>
        <taxon>Gaeumannomyces</taxon>
    </lineage>
</organism>
<evidence type="ECO:0000313" key="2">
    <source>
        <dbReference type="EnsemblFungi" id="EJT79400"/>
    </source>
</evidence>
<keyword evidence="3" id="KW-1185">Reference proteome</keyword>
<dbReference type="RefSeq" id="XP_009220545.1">
    <property type="nucleotide sequence ID" value="XM_009222281.1"/>
</dbReference>
<evidence type="ECO:0000313" key="1">
    <source>
        <dbReference type="EMBL" id="EJT79400.1"/>
    </source>
</evidence>
<reference evidence="1" key="2">
    <citation type="submission" date="2010-07" db="EMBL/GenBank/DDBJ databases">
        <authorList>
            <consortium name="The Broad Institute Genome Sequencing Platform"/>
            <consortium name="Broad Institute Genome Sequencing Center for Infectious Disease"/>
            <person name="Ma L.-J."/>
            <person name="Dead R."/>
            <person name="Young S."/>
            <person name="Zeng Q."/>
            <person name="Koehrsen M."/>
            <person name="Alvarado L."/>
            <person name="Berlin A."/>
            <person name="Chapman S.B."/>
            <person name="Chen Z."/>
            <person name="Freedman E."/>
            <person name="Gellesch M."/>
            <person name="Goldberg J."/>
            <person name="Griggs A."/>
            <person name="Gujja S."/>
            <person name="Heilman E.R."/>
            <person name="Heiman D."/>
            <person name="Hepburn T."/>
            <person name="Howarth C."/>
            <person name="Jen D."/>
            <person name="Larson L."/>
            <person name="Mehta T."/>
            <person name="Neiman D."/>
            <person name="Pearson M."/>
            <person name="Roberts A."/>
            <person name="Saif S."/>
            <person name="Shea T."/>
            <person name="Shenoy N."/>
            <person name="Sisk P."/>
            <person name="Stolte C."/>
            <person name="Sykes S."/>
            <person name="Walk T."/>
            <person name="White J."/>
            <person name="Yandava C."/>
            <person name="Haas B."/>
            <person name="Nusbaum C."/>
            <person name="Birren B."/>
        </authorList>
    </citation>
    <scope>NUCLEOTIDE SEQUENCE</scope>
    <source>
        <strain evidence="1">R3-111a-1</strain>
    </source>
</reference>
<accession>J3NT85</accession>
<dbReference type="EnsemblFungi" id="EJT79400">
    <property type="protein sequence ID" value="EJT79400"/>
    <property type="gene ID" value="GGTG_04484"/>
</dbReference>
<reference evidence="2" key="5">
    <citation type="submission" date="2018-04" db="UniProtKB">
        <authorList>
            <consortium name="EnsemblFungi"/>
        </authorList>
    </citation>
    <scope>IDENTIFICATION</scope>
    <source>
        <strain evidence="2">R3-111a-1</strain>
    </source>
</reference>
<dbReference type="AlphaFoldDB" id="J3NT85"/>
<dbReference type="VEuPathDB" id="FungiDB:GGTG_04484"/>
<reference evidence="1" key="3">
    <citation type="submission" date="2010-09" db="EMBL/GenBank/DDBJ databases">
        <title>Annotation of Gaeumannomyces graminis var. tritici R3-111a-1.</title>
        <authorList>
            <consortium name="The Broad Institute Genome Sequencing Platform"/>
            <person name="Ma L.-J."/>
            <person name="Dead R."/>
            <person name="Young S.K."/>
            <person name="Zeng Q."/>
            <person name="Gargeya S."/>
            <person name="Fitzgerald M."/>
            <person name="Haas B."/>
            <person name="Abouelleil A."/>
            <person name="Alvarado L."/>
            <person name="Arachchi H.M."/>
            <person name="Berlin A."/>
            <person name="Brown A."/>
            <person name="Chapman S.B."/>
            <person name="Chen Z."/>
            <person name="Dunbar C."/>
            <person name="Freedman E."/>
            <person name="Gearin G."/>
            <person name="Gellesch M."/>
            <person name="Goldberg J."/>
            <person name="Griggs A."/>
            <person name="Gujja S."/>
            <person name="Heiman D."/>
            <person name="Howarth C."/>
            <person name="Larson L."/>
            <person name="Lui A."/>
            <person name="MacDonald P.J.P."/>
            <person name="Mehta T."/>
            <person name="Montmayeur A."/>
            <person name="Murphy C."/>
            <person name="Neiman D."/>
            <person name="Pearson M."/>
            <person name="Priest M."/>
            <person name="Roberts A."/>
            <person name="Saif S."/>
            <person name="Shea T."/>
            <person name="Shenoy N."/>
            <person name="Sisk P."/>
            <person name="Stolte C."/>
            <person name="Sykes S."/>
            <person name="Yandava C."/>
            <person name="Wortman J."/>
            <person name="Nusbaum C."/>
            <person name="Birren B."/>
        </authorList>
    </citation>
    <scope>NUCLEOTIDE SEQUENCE</scope>
    <source>
        <strain evidence="1">R3-111a-1</strain>
    </source>
</reference>
<reference evidence="3" key="1">
    <citation type="submission" date="2010-07" db="EMBL/GenBank/DDBJ databases">
        <title>The genome sequence of Gaeumannomyces graminis var. tritici strain R3-111a-1.</title>
        <authorList>
            <consortium name="The Broad Institute Genome Sequencing Platform"/>
            <person name="Ma L.-J."/>
            <person name="Dead R."/>
            <person name="Young S."/>
            <person name="Zeng Q."/>
            <person name="Koehrsen M."/>
            <person name="Alvarado L."/>
            <person name="Berlin A."/>
            <person name="Chapman S.B."/>
            <person name="Chen Z."/>
            <person name="Freedman E."/>
            <person name="Gellesch M."/>
            <person name="Goldberg J."/>
            <person name="Griggs A."/>
            <person name="Gujja S."/>
            <person name="Heilman E.R."/>
            <person name="Heiman D."/>
            <person name="Hepburn T."/>
            <person name="Howarth C."/>
            <person name="Jen D."/>
            <person name="Larson L."/>
            <person name="Mehta T."/>
            <person name="Neiman D."/>
            <person name="Pearson M."/>
            <person name="Roberts A."/>
            <person name="Saif S."/>
            <person name="Shea T."/>
            <person name="Shenoy N."/>
            <person name="Sisk P."/>
            <person name="Stolte C."/>
            <person name="Sykes S."/>
            <person name="Walk T."/>
            <person name="White J."/>
            <person name="Yandava C."/>
            <person name="Haas B."/>
            <person name="Nusbaum C."/>
            <person name="Birren B."/>
        </authorList>
    </citation>
    <scope>NUCLEOTIDE SEQUENCE [LARGE SCALE GENOMIC DNA]</scope>
    <source>
        <strain evidence="3">R3-111a-1</strain>
    </source>
</reference>
<evidence type="ECO:0000313" key="3">
    <source>
        <dbReference type="Proteomes" id="UP000006039"/>
    </source>
</evidence>
<reference evidence="2" key="4">
    <citation type="journal article" date="2015" name="G3 (Bethesda)">
        <title>Genome sequences of three phytopathogenic species of the Magnaporthaceae family of fungi.</title>
        <authorList>
            <person name="Okagaki L.H."/>
            <person name="Nunes C.C."/>
            <person name="Sailsbery J."/>
            <person name="Clay B."/>
            <person name="Brown D."/>
            <person name="John T."/>
            <person name="Oh Y."/>
            <person name="Young N."/>
            <person name="Fitzgerald M."/>
            <person name="Haas B.J."/>
            <person name="Zeng Q."/>
            <person name="Young S."/>
            <person name="Adiconis X."/>
            <person name="Fan L."/>
            <person name="Levin J.Z."/>
            <person name="Mitchell T.K."/>
            <person name="Okubara P.A."/>
            <person name="Farman M.L."/>
            <person name="Kohn L.M."/>
            <person name="Birren B."/>
            <person name="Ma L.-J."/>
            <person name="Dean R.A."/>
        </authorList>
    </citation>
    <scope>NUCLEOTIDE SEQUENCE</scope>
    <source>
        <strain evidence="2">R3-111a-1</strain>
    </source>
</reference>
<name>J3NT85_GAET3</name>
<dbReference type="Proteomes" id="UP000006039">
    <property type="component" value="Unassembled WGS sequence"/>
</dbReference>
<dbReference type="EMBL" id="GL385396">
    <property type="protein sequence ID" value="EJT79400.1"/>
    <property type="molecule type" value="Genomic_DNA"/>
</dbReference>
<sequence>MAERLVNFDSLLDRFDECVSDVGSKAESLLHANSAETRALVKFYDPARPGATWWGKAGRWRSKALQGLRSNKQDYYKGVSLFSTAPGISKMYVNAVLARVDAQHQALTSKIACSNMRVVKEAAQLKMQCVENPNTMEERAQKRAKARRIHMIKNGDGDLLAQLISPEEFQKLLKESEESEESEETSK</sequence>
<proteinExistence type="predicted"/>